<dbReference type="GO" id="GO:0006506">
    <property type="term" value="P:GPI anchor biosynthetic process"/>
    <property type="evidence" value="ECO:0007669"/>
    <property type="project" value="InterPro"/>
</dbReference>
<dbReference type="KEGG" id="bbo:BBOV_III009660"/>
<organism evidence="2 3">
    <name type="scientific">Babesia bovis</name>
    <dbReference type="NCBI Taxonomy" id="5865"/>
    <lineage>
        <taxon>Eukaryota</taxon>
        <taxon>Sar</taxon>
        <taxon>Alveolata</taxon>
        <taxon>Apicomplexa</taxon>
        <taxon>Aconoidasida</taxon>
        <taxon>Piroplasmida</taxon>
        <taxon>Babesiidae</taxon>
        <taxon>Babesia</taxon>
    </lineage>
</organism>
<proteinExistence type="predicted"/>
<name>A7APN8_BABBO</name>
<comment type="caution">
    <text evidence="2">The sequence shown here is derived from an EMBL/GenBank/DDBJ whole genome shotgun (WGS) entry which is preliminary data.</text>
</comment>
<dbReference type="GeneID" id="5480346"/>
<dbReference type="eggNOG" id="KOG1183">
    <property type="taxonomic scope" value="Eukaryota"/>
</dbReference>
<feature type="transmembrane region" description="Helical" evidence="1">
    <location>
        <begin position="119"/>
        <end position="145"/>
    </location>
</feature>
<feature type="transmembrane region" description="Helical" evidence="1">
    <location>
        <begin position="151"/>
        <end position="173"/>
    </location>
</feature>
<keyword evidence="1" id="KW-0472">Membrane</keyword>
<dbReference type="GO" id="GO:0016020">
    <property type="term" value="C:membrane"/>
    <property type="evidence" value="ECO:0007669"/>
    <property type="project" value="InterPro"/>
</dbReference>
<evidence type="ECO:0000313" key="3">
    <source>
        <dbReference type="Proteomes" id="UP000002173"/>
    </source>
</evidence>
<gene>
    <name evidence="2" type="ORF">BBOV_III009660</name>
</gene>
<dbReference type="InParanoid" id="A7APN8"/>
<reference evidence="2 3" key="1">
    <citation type="journal article" date="2007" name="PLoS Pathog.">
        <title>Genome sequence of Babesia bovis and comparative analysis of apicomplexan hemoprotozoa.</title>
        <authorList>
            <person name="Brayton K.A."/>
            <person name="Lau A.O.T."/>
            <person name="Herndon D.R."/>
            <person name="Hannick L."/>
            <person name="Kappmeyer L.S."/>
            <person name="Berens S.J."/>
            <person name="Bidwell S.L."/>
            <person name="Brown W.C."/>
            <person name="Crabtree J."/>
            <person name="Fadrosh D."/>
            <person name="Feldblum T."/>
            <person name="Forberger H.A."/>
            <person name="Haas B.J."/>
            <person name="Howell J.M."/>
            <person name="Khouri H."/>
            <person name="Koo H."/>
            <person name="Mann D.J."/>
            <person name="Norimine J."/>
            <person name="Paulsen I.T."/>
            <person name="Radune D."/>
            <person name="Ren Q."/>
            <person name="Smith R.K. Jr."/>
            <person name="Suarez C.E."/>
            <person name="White O."/>
            <person name="Wortman J.R."/>
            <person name="Knowles D.P. Jr."/>
            <person name="McElwain T.F."/>
            <person name="Nene V.M."/>
        </authorList>
    </citation>
    <scope>NUCLEOTIDE SEQUENCE [LARGE SCALE GENOMIC DNA]</scope>
    <source>
        <strain evidence="2">T2Bo</strain>
    </source>
</reference>
<dbReference type="Proteomes" id="UP000002173">
    <property type="component" value="Chromosome 3"/>
</dbReference>
<accession>A7APN8</accession>
<sequence>MRIGKYCKLNDEVAVFLSRLIISMLMVWRTIIPKLEQNFYLLTKLFEYAALFGVTYQMAILLDIVSVETLHTTYAHCILLYITKWMQRYKFSLLQLFKGKKWNELKQALDSNEYTREQLFLGTVIFTLILLIYPTIWVFYCITLVVYLPVFFMRAVVKCLIQVMTKIPFYYLIYNLIFPSSYKESIYFAHKFCWDKSKKVIEGTEERTTKNSNTIVLKDSHEFEIECPPFSTSTLLQPLIHTIKSCKGYLYFWRVI</sequence>
<dbReference type="VEuPathDB" id="PiroplasmaDB:BBOV_III009660"/>
<evidence type="ECO:0000256" key="1">
    <source>
        <dbReference type="SAM" id="Phobius"/>
    </source>
</evidence>
<dbReference type="AlphaFoldDB" id="A7APN8"/>
<keyword evidence="1" id="KW-1133">Transmembrane helix</keyword>
<dbReference type="Pfam" id="PF05024">
    <property type="entry name" value="Gpi1"/>
    <property type="match status" value="1"/>
</dbReference>
<dbReference type="GO" id="GO:0005783">
    <property type="term" value="C:endoplasmic reticulum"/>
    <property type="evidence" value="ECO:0007669"/>
    <property type="project" value="TreeGrafter"/>
</dbReference>
<keyword evidence="3" id="KW-1185">Reference proteome</keyword>
<feature type="transmembrane region" description="Helical" evidence="1">
    <location>
        <begin position="51"/>
        <end position="82"/>
    </location>
</feature>
<evidence type="ECO:0000313" key="2">
    <source>
        <dbReference type="EMBL" id="EDO08522.1"/>
    </source>
</evidence>
<dbReference type="PANTHER" id="PTHR21329">
    <property type="entry name" value="PHOSPHATIDYLINOSITOL N-ACETYLGLUCOSAMINYLTRANSFERASE SUBUNIT Q-RELATED"/>
    <property type="match status" value="1"/>
</dbReference>
<protein>
    <submittedName>
        <fullName evidence="2">Uncharacterized protein</fullName>
    </submittedName>
</protein>
<keyword evidence="1" id="KW-0812">Transmembrane</keyword>
<feature type="transmembrane region" description="Helical" evidence="1">
    <location>
        <begin position="12"/>
        <end position="31"/>
    </location>
</feature>
<dbReference type="EMBL" id="AAXT01000001">
    <property type="protein sequence ID" value="EDO08522.1"/>
    <property type="molecule type" value="Genomic_DNA"/>
</dbReference>
<dbReference type="STRING" id="5865.A7APN8"/>
<dbReference type="InterPro" id="IPR007720">
    <property type="entry name" value="PigQ/GPI1"/>
</dbReference>
<dbReference type="PANTHER" id="PTHR21329:SF3">
    <property type="entry name" value="PHOSPHATIDYLINOSITOL N-ACETYLGLUCOSAMINYLTRANSFERASE SUBUNIT Q"/>
    <property type="match status" value="1"/>
</dbReference>